<dbReference type="Gene3D" id="1.20.1200.10">
    <property type="entry name" value="Cobalamin adenosyltransferase-like"/>
    <property type="match status" value="1"/>
</dbReference>
<dbReference type="InterPro" id="IPR009194">
    <property type="entry name" value="AdoTrfase_EutT"/>
</dbReference>
<dbReference type="AlphaFoldDB" id="K4LD92"/>
<dbReference type="SUPFAM" id="SSF89028">
    <property type="entry name" value="Cobalamin adenosyltransferase-like"/>
    <property type="match status" value="1"/>
</dbReference>
<dbReference type="KEGG" id="tpz:Tph_c06990"/>
<protein>
    <submittedName>
        <fullName evidence="5">Cobalamin adenosyltransferase</fullName>
        <ecNumber evidence="5">2.5.1.17</ecNumber>
    </submittedName>
</protein>
<evidence type="ECO:0000256" key="3">
    <source>
        <dbReference type="ARBA" id="ARBA00022840"/>
    </source>
</evidence>
<dbReference type="eggNOG" id="COG4812">
    <property type="taxonomic scope" value="Bacteria"/>
</dbReference>
<dbReference type="EC" id="2.5.1.17" evidence="5"/>
<reference evidence="5 6" key="1">
    <citation type="journal article" date="2012" name="BMC Genomics">
        <title>Genome-guided analysis of physiological and morphological traits of the fermentative acetate oxidizer Thermacetogenium phaeum.</title>
        <authorList>
            <person name="Oehler D."/>
            <person name="Poehlein A."/>
            <person name="Leimbach A."/>
            <person name="Muller N."/>
            <person name="Daniel R."/>
            <person name="Gottschalk G."/>
            <person name="Schink B."/>
        </authorList>
    </citation>
    <scope>NUCLEOTIDE SEQUENCE [LARGE SCALE GENOMIC DNA]</scope>
    <source>
        <strain evidence="6">ATCC BAA-254 / DSM 26808 / PB</strain>
    </source>
</reference>
<dbReference type="GO" id="GO:0006580">
    <property type="term" value="P:ethanolamine metabolic process"/>
    <property type="evidence" value="ECO:0007669"/>
    <property type="project" value="InterPro"/>
</dbReference>
<evidence type="ECO:0000259" key="4">
    <source>
        <dbReference type="Pfam" id="PF01923"/>
    </source>
</evidence>
<keyword evidence="2" id="KW-0547">Nucleotide-binding</keyword>
<evidence type="ECO:0000313" key="5">
    <source>
        <dbReference type="EMBL" id="AFV10931.1"/>
    </source>
</evidence>
<evidence type="ECO:0000313" key="6">
    <source>
        <dbReference type="Proteomes" id="UP000000467"/>
    </source>
</evidence>
<dbReference type="GO" id="GO:0005524">
    <property type="term" value="F:ATP binding"/>
    <property type="evidence" value="ECO:0007669"/>
    <property type="project" value="UniProtKB-KW"/>
</dbReference>
<dbReference type="InterPro" id="IPR036451">
    <property type="entry name" value="CblAdoTrfase-like_sf"/>
</dbReference>
<dbReference type="InterPro" id="IPR016030">
    <property type="entry name" value="CblAdoTrfase-like"/>
</dbReference>
<keyword evidence="3" id="KW-0067">ATP-binding</keyword>
<evidence type="ECO:0000256" key="1">
    <source>
        <dbReference type="ARBA" id="ARBA00022679"/>
    </source>
</evidence>
<dbReference type="PIRSF" id="PIRSF012294">
    <property type="entry name" value="ATR_EutT"/>
    <property type="match status" value="1"/>
</dbReference>
<dbReference type="Proteomes" id="UP000000467">
    <property type="component" value="Chromosome"/>
</dbReference>
<dbReference type="STRING" id="1089553.Tph_c06990"/>
<evidence type="ECO:0000256" key="2">
    <source>
        <dbReference type="ARBA" id="ARBA00022741"/>
    </source>
</evidence>
<name>K4LD92_THEPS</name>
<keyword evidence="6" id="KW-1185">Reference proteome</keyword>
<gene>
    <name evidence="5" type="ordered locus">Tph_c06990</name>
</gene>
<keyword evidence="1 5" id="KW-0808">Transferase</keyword>
<dbReference type="GO" id="GO:0008817">
    <property type="term" value="F:corrinoid adenosyltransferase activity"/>
    <property type="evidence" value="ECO:0007669"/>
    <property type="project" value="UniProtKB-EC"/>
</dbReference>
<dbReference type="OrthoDB" id="306726at2"/>
<sequence>MGVLTEIELRDRVRREGPLDTISVEPETLITPAAAQYAREQGIKIVFTDREKGISKEQLKGQKKPEHYTHLDRKNLVPKTHPRIKLRGMLDLLQAVIIKTQVAAQQEGMPQLVGDLEQMLAYARQLLRAEVTGDGVPELRLFGLSEEDIREYSHHPFSKIGVNHLTPSYHMGQVIAELNYLRAVVRQVEVSACDAYLHQDGTPERADIIKALNRLSSAVYVMECKVVAGQYYSRAKGED</sequence>
<dbReference type="GO" id="GO:0009236">
    <property type="term" value="P:cobalamin biosynthetic process"/>
    <property type="evidence" value="ECO:0007669"/>
    <property type="project" value="InterPro"/>
</dbReference>
<feature type="domain" description="Cobalamin adenosyltransferase-like" evidence="4">
    <location>
        <begin position="63"/>
        <end position="225"/>
    </location>
</feature>
<dbReference type="EMBL" id="CP003732">
    <property type="protein sequence ID" value="AFV10931.1"/>
    <property type="molecule type" value="Genomic_DNA"/>
</dbReference>
<proteinExistence type="predicted"/>
<dbReference type="Pfam" id="PF01923">
    <property type="entry name" value="Cob_adeno_trans"/>
    <property type="match status" value="1"/>
</dbReference>
<dbReference type="HOGENOM" id="CLU_093470_1_0_9"/>
<accession>K4LD92</accession>
<organism evidence="5 6">
    <name type="scientific">Thermacetogenium phaeum (strain ATCC BAA-254 / DSM 26808 / PB)</name>
    <dbReference type="NCBI Taxonomy" id="1089553"/>
    <lineage>
        <taxon>Bacteria</taxon>
        <taxon>Bacillati</taxon>
        <taxon>Bacillota</taxon>
        <taxon>Clostridia</taxon>
        <taxon>Thermoanaerobacterales</taxon>
        <taxon>Thermoanaerobacteraceae</taxon>
        <taxon>Thermacetogenium</taxon>
    </lineage>
</organism>